<dbReference type="Pfam" id="PF00384">
    <property type="entry name" value="Molybdopterin"/>
    <property type="match status" value="1"/>
</dbReference>
<comment type="similarity">
    <text evidence="1">Belongs to the prokaryotic molybdopterin-containing oxidoreductase family.</text>
</comment>
<evidence type="ECO:0000256" key="4">
    <source>
        <dbReference type="ARBA" id="ARBA00023014"/>
    </source>
</evidence>
<keyword evidence="3" id="KW-0408">Iron</keyword>
<dbReference type="AlphaFoldDB" id="A0A8J7S6W7"/>
<dbReference type="Gene3D" id="3.40.50.740">
    <property type="match status" value="1"/>
</dbReference>
<evidence type="ECO:0000313" key="8">
    <source>
        <dbReference type="Proteomes" id="UP000672602"/>
    </source>
</evidence>
<name>A0A8J7S6W7_9PROT</name>
<gene>
    <name evidence="7" type="ORF">KAJ83_06680</name>
</gene>
<dbReference type="InterPro" id="IPR006963">
    <property type="entry name" value="Mopterin_OxRdtase_4Fe-4S_dom"/>
</dbReference>
<protein>
    <submittedName>
        <fullName evidence="7">Molybdopterin-dependent oxidoreductase</fullName>
    </submittedName>
</protein>
<dbReference type="GO" id="GO:0046872">
    <property type="term" value="F:metal ion binding"/>
    <property type="evidence" value="ECO:0007669"/>
    <property type="project" value="UniProtKB-KW"/>
</dbReference>
<dbReference type="GO" id="GO:0018818">
    <property type="term" value="F:acetylene hydratase activity"/>
    <property type="evidence" value="ECO:0007669"/>
    <property type="project" value="InterPro"/>
</dbReference>
<comment type="caution">
    <text evidence="7">The sequence shown here is derived from an EMBL/GenBank/DDBJ whole genome shotgun (WGS) entry which is preliminary data.</text>
</comment>
<dbReference type="PANTHER" id="PTHR43742">
    <property type="entry name" value="TRIMETHYLAMINE-N-OXIDE REDUCTASE"/>
    <property type="match status" value="1"/>
</dbReference>
<dbReference type="GO" id="GO:0051536">
    <property type="term" value="F:iron-sulfur cluster binding"/>
    <property type="evidence" value="ECO:0007669"/>
    <property type="project" value="UniProtKB-KW"/>
</dbReference>
<evidence type="ECO:0000256" key="3">
    <source>
        <dbReference type="ARBA" id="ARBA00023004"/>
    </source>
</evidence>
<keyword evidence="2" id="KW-0479">Metal-binding</keyword>
<dbReference type="Pfam" id="PF04879">
    <property type="entry name" value="Molybdop_Fe4S4"/>
    <property type="match status" value="1"/>
</dbReference>
<dbReference type="Proteomes" id="UP000672602">
    <property type="component" value="Unassembled WGS sequence"/>
</dbReference>
<evidence type="ECO:0000256" key="1">
    <source>
        <dbReference type="ARBA" id="ARBA00010312"/>
    </source>
</evidence>
<dbReference type="InterPro" id="IPR009010">
    <property type="entry name" value="Asp_de-COase-like_dom_sf"/>
</dbReference>
<dbReference type="Gene3D" id="3.40.228.10">
    <property type="entry name" value="Dimethylsulfoxide Reductase, domain 2"/>
    <property type="match status" value="1"/>
</dbReference>
<dbReference type="InterPro" id="IPR006656">
    <property type="entry name" value="Mopterin_OxRdtase"/>
</dbReference>
<proteinExistence type="inferred from homology"/>
<dbReference type="InterPro" id="IPR050612">
    <property type="entry name" value="Prok_Mopterin_Oxidored"/>
</dbReference>
<keyword evidence="8" id="KW-1185">Reference proteome</keyword>
<feature type="domain" description="4Fe-4S Mo/W bis-MGD-type" evidence="6">
    <location>
        <begin position="7"/>
        <end position="62"/>
    </location>
</feature>
<reference evidence="7" key="1">
    <citation type="submission" date="2021-04" db="EMBL/GenBank/DDBJ databases">
        <authorList>
            <person name="Zhang D.-C."/>
        </authorList>
    </citation>
    <scope>NUCLEOTIDE SEQUENCE</scope>
    <source>
        <strain evidence="7">CGMCC 1.15697</strain>
    </source>
</reference>
<dbReference type="CDD" id="cd02781">
    <property type="entry name" value="MopB_CT_Acetylene-hydratase"/>
    <property type="match status" value="1"/>
</dbReference>
<dbReference type="Gene3D" id="3.30.200.210">
    <property type="match status" value="1"/>
</dbReference>
<dbReference type="InterPro" id="IPR006657">
    <property type="entry name" value="MoPterin_dinucl-bd_dom"/>
</dbReference>
<dbReference type="PANTHER" id="PTHR43742:SF6">
    <property type="entry name" value="OXIDOREDUCTASE YYAE-RELATED"/>
    <property type="match status" value="1"/>
</dbReference>
<dbReference type="PROSITE" id="PS51669">
    <property type="entry name" value="4FE4S_MOW_BIS_MGD"/>
    <property type="match status" value="1"/>
</dbReference>
<dbReference type="Pfam" id="PF01568">
    <property type="entry name" value="Molydop_binding"/>
    <property type="match status" value="1"/>
</dbReference>
<dbReference type="SUPFAM" id="SSF53706">
    <property type="entry name" value="Formate dehydrogenase/DMSO reductase, domains 1-3"/>
    <property type="match status" value="1"/>
</dbReference>
<dbReference type="SMART" id="SM00926">
    <property type="entry name" value="Molybdop_Fe4S4"/>
    <property type="match status" value="1"/>
</dbReference>
<dbReference type="RefSeq" id="WP_210681247.1">
    <property type="nucleotide sequence ID" value="NZ_JAGMWN010000002.1"/>
</dbReference>
<evidence type="ECO:0000256" key="5">
    <source>
        <dbReference type="SAM" id="MobiDB-lite"/>
    </source>
</evidence>
<dbReference type="SUPFAM" id="SSF50692">
    <property type="entry name" value="ADC-like"/>
    <property type="match status" value="1"/>
</dbReference>
<dbReference type="InterPro" id="IPR037949">
    <property type="entry name" value="MopB_CT_Acetylene-hydratase"/>
</dbReference>
<organism evidence="7 8">
    <name type="scientific">Marivibrio halodurans</name>
    <dbReference type="NCBI Taxonomy" id="2039722"/>
    <lineage>
        <taxon>Bacteria</taxon>
        <taxon>Pseudomonadati</taxon>
        <taxon>Pseudomonadota</taxon>
        <taxon>Alphaproteobacteria</taxon>
        <taxon>Rhodospirillales</taxon>
        <taxon>Rhodospirillaceae</taxon>
        <taxon>Marivibrio</taxon>
    </lineage>
</organism>
<dbReference type="GO" id="GO:0043546">
    <property type="term" value="F:molybdopterin cofactor binding"/>
    <property type="evidence" value="ECO:0007669"/>
    <property type="project" value="InterPro"/>
</dbReference>
<sequence length="794" mass="86373">MAEHAETVEKAGFCCLCRSRCGAVFEVSGGRLIKAKPAPDHPTGKALCVKGKAAPEIAHSPERMLHPMRRTTPKTDPDPGWERVSWEEAMRDIAARLGAIREASGAEAVGFGVTTPSGTPISDSIEWIERFIRLFGSPNTVYGTEICNWHKDHAHRFTYGSGILYPDHANADAILLWGFNPSAVWLDQATQIAAARGARIVAVDPRRTGYARRADPWLRVRPGTDGALAMGLAHILIEREAFDAAFIRRWSNGTLLVRTDTGRFLREAEVRGRDGATRLVARRGNGALVFYDPETRCFDADPDTDTDGLALRGTVRIDLAGAGPVACRPAFDLFAEACATYEPAVVAARTSVPEADLMAAAETLIAARRVAYYCWSGVGQHRDATQTDRAIALLMALKGGYDSPGGNVAFTKHPLNPATDFTQFPEGQIEKALGYAERPLGPPSQGWVRAAEIYRAILEGSPYPIRAMVVFGANMAVSQGDTDRAVEAFRALDFHVHCDSVETPTARFADYFLPVNTPWEREALRNGFEVTQEAESLIQLRQPMIPPAGESRSDTEIVFDLATRLGMGQAFFGGDIDKARAWQLEPVGLSLADLRARPEGIRRDLAYRPRKYAESRGEGVTGFATPTGLVEIYSQRLRDHGHAPMPAFPAPADSEAAAYPLLLTTAKSPYYCHSQQRHIASLRRRKPTPTVTLHPDTAEAEGLAPGDRAWVETAHGRIRLAVETDGTLDPGVAVADYGWWQGNEALGLPAHDPFSEEGANYNRLISAGAADPISGSVPHRSTRARVSAERGDGE</sequence>
<dbReference type="Gene3D" id="2.40.40.20">
    <property type="match status" value="1"/>
</dbReference>
<dbReference type="GO" id="GO:0016491">
    <property type="term" value="F:oxidoreductase activity"/>
    <property type="evidence" value="ECO:0007669"/>
    <property type="project" value="InterPro"/>
</dbReference>
<evidence type="ECO:0000256" key="2">
    <source>
        <dbReference type="ARBA" id="ARBA00022723"/>
    </source>
</evidence>
<keyword evidence="4" id="KW-0411">Iron-sulfur</keyword>
<evidence type="ECO:0000313" key="7">
    <source>
        <dbReference type="EMBL" id="MBP5856687.1"/>
    </source>
</evidence>
<dbReference type="EMBL" id="JAGMWN010000002">
    <property type="protein sequence ID" value="MBP5856687.1"/>
    <property type="molecule type" value="Genomic_DNA"/>
</dbReference>
<evidence type="ECO:0000259" key="6">
    <source>
        <dbReference type="PROSITE" id="PS51669"/>
    </source>
</evidence>
<accession>A0A8J7S6W7</accession>
<feature type="region of interest" description="Disordered" evidence="5">
    <location>
        <begin position="769"/>
        <end position="794"/>
    </location>
</feature>